<feature type="non-terminal residue" evidence="1">
    <location>
        <position position="1"/>
    </location>
</feature>
<dbReference type="RefSeq" id="WP_283571481.1">
    <property type="nucleotide sequence ID" value="NZ_FXTX01000037.1"/>
</dbReference>
<proteinExistence type="predicted"/>
<dbReference type="Proteomes" id="UP001157947">
    <property type="component" value="Unassembled WGS sequence"/>
</dbReference>
<reference evidence="1" key="1">
    <citation type="submission" date="2017-05" db="EMBL/GenBank/DDBJ databases">
        <authorList>
            <person name="Varghese N."/>
            <person name="Submissions S."/>
        </authorList>
    </citation>
    <scope>NUCLEOTIDE SEQUENCE</scope>
    <source>
        <strain evidence="1">DSM 18763</strain>
    </source>
</reference>
<dbReference type="AlphaFoldDB" id="A0AA46AG76"/>
<name>A0AA46AG76_9AQUI</name>
<protein>
    <recommendedName>
        <fullName evidence="3">Ribbon-helix-helix protein CopG domain-containing protein</fullName>
    </recommendedName>
</protein>
<evidence type="ECO:0000313" key="2">
    <source>
        <dbReference type="Proteomes" id="UP001157947"/>
    </source>
</evidence>
<gene>
    <name evidence="1" type="ORF">SAMN06264868_1371</name>
</gene>
<keyword evidence="2" id="KW-1185">Reference proteome</keyword>
<organism evidence="1 2">
    <name type="scientific">Venenivibrio stagnispumantis</name>
    <dbReference type="NCBI Taxonomy" id="407998"/>
    <lineage>
        <taxon>Bacteria</taxon>
        <taxon>Pseudomonadati</taxon>
        <taxon>Aquificota</taxon>
        <taxon>Aquificia</taxon>
        <taxon>Aquificales</taxon>
        <taxon>Hydrogenothermaceae</taxon>
        <taxon>Venenivibrio</taxon>
    </lineage>
</organism>
<sequence>KELKEMAEYYKKPQSVLIEELLKEKLKEYKKKKKKEALEKILKNAEYFAGVTGNKTFQELKEERGSEY</sequence>
<accession>A0AA46AG76</accession>
<comment type="caution">
    <text evidence="1">The sequence shown here is derived from an EMBL/GenBank/DDBJ whole genome shotgun (WGS) entry which is preliminary data.</text>
</comment>
<evidence type="ECO:0000313" key="1">
    <source>
        <dbReference type="EMBL" id="SMP25056.1"/>
    </source>
</evidence>
<evidence type="ECO:0008006" key="3">
    <source>
        <dbReference type="Google" id="ProtNLM"/>
    </source>
</evidence>
<dbReference type="EMBL" id="FXTX01000037">
    <property type="protein sequence ID" value="SMP25056.1"/>
    <property type="molecule type" value="Genomic_DNA"/>
</dbReference>